<name>A0A916USR3_9HYPH</name>
<dbReference type="Gene3D" id="3.50.50.60">
    <property type="entry name" value="FAD/NAD(P)-binding domain"/>
    <property type="match status" value="1"/>
</dbReference>
<reference evidence="7" key="1">
    <citation type="journal article" date="2014" name="Int. J. Syst. Evol. Microbiol.">
        <title>Complete genome sequence of Corynebacterium casei LMG S-19264T (=DSM 44701T), isolated from a smear-ripened cheese.</title>
        <authorList>
            <consortium name="US DOE Joint Genome Institute (JGI-PGF)"/>
            <person name="Walter F."/>
            <person name="Albersmeier A."/>
            <person name="Kalinowski J."/>
            <person name="Ruckert C."/>
        </authorList>
    </citation>
    <scope>NUCLEOTIDE SEQUENCE</scope>
    <source>
        <strain evidence="7">CGMCC 1.12919</strain>
    </source>
</reference>
<evidence type="ECO:0000256" key="5">
    <source>
        <dbReference type="ARBA" id="ARBA00023033"/>
    </source>
</evidence>
<dbReference type="InterPro" id="IPR002938">
    <property type="entry name" value="FAD-bd"/>
</dbReference>
<proteinExistence type="predicted"/>
<dbReference type="EMBL" id="BMGG01000009">
    <property type="protein sequence ID" value="GGC84898.1"/>
    <property type="molecule type" value="Genomic_DNA"/>
</dbReference>
<accession>A0A916USR3</accession>
<dbReference type="Pfam" id="PF01494">
    <property type="entry name" value="FAD_binding_3"/>
    <property type="match status" value="1"/>
</dbReference>
<dbReference type="AlphaFoldDB" id="A0A916USR3"/>
<organism evidence="7 8">
    <name type="scientific">Chelatococcus reniformis</name>
    <dbReference type="NCBI Taxonomy" id="1494448"/>
    <lineage>
        <taxon>Bacteria</taxon>
        <taxon>Pseudomonadati</taxon>
        <taxon>Pseudomonadota</taxon>
        <taxon>Alphaproteobacteria</taxon>
        <taxon>Hyphomicrobiales</taxon>
        <taxon>Chelatococcaceae</taxon>
        <taxon>Chelatococcus</taxon>
    </lineage>
</organism>
<keyword evidence="8" id="KW-1185">Reference proteome</keyword>
<dbReference type="GO" id="GO:0071949">
    <property type="term" value="F:FAD binding"/>
    <property type="evidence" value="ECO:0007669"/>
    <property type="project" value="InterPro"/>
</dbReference>
<evidence type="ECO:0000259" key="6">
    <source>
        <dbReference type="Pfam" id="PF01494"/>
    </source>
</evidence>
<keyword evidence="5" id="KW-0503">Monooxygenase</keyword>
<evidence type="ECO:0000313" key="7">
    <source>
        <dbReference type="EMBL" id="GGC84898.1"/>
    </source>
</evidence>
<reference evidence="7" key="2">
    <citation type="submission" date="2020-09" db="EMBL/GenBank/DDBJ databases">
        <authorList>
            <person name="Sun Q."/>
            <person name="Zhou Y."/>
        </authorList>
    </citation>
    <scope>NUCLEOTIDE SEQUENCE</scope>
    <source>
        <strain evidence="7">CGMCC 1.12919</strain>
    </source>
</reference>
<feature type="domain" description="FAD-binding" evidence="6">
    <location>
        <begin position="6"/>
        <end position="356"/>
    </location>
</feature>
<dbReference type="InterPro" id="IPR050493">
    <property type="entry name" value="FAD-dep_Monooxygenase_BioMet"/>
</dbReference>
<dbReference type="Proteomes" id="UP000637002">
    <property type="component" value="Unassembled WGS sequence"/>
</dbReference>
<dbReference type="InterPro" id="IPR036188">
    <property type="entry name" value="FAD/NAD-bd_sf"/>
</dbReference>
<keyword evidence="2" id="KW-0285">Flavoprotein</keyword>
<dbReference type="RefSeq" id="WP_188611754.1">
    <property type="nucleotide sequence ID" value="NZ_BMGG01000009.1"/>
</dbReference>
<keyword evidence="4" id="KW-0560">Oxidoreductase</keyword>
<evidence type="ECO:0000256" key="4">
    <source>
        <dbReference type="ARBA" id="ARBA00023002"/>
    </source>
</evidence>
<dbReference type="GO" id="GO:0004497">
    <property type="term" value="F:monooxygenase activity"/>
    <property type="evidence" value="ECO:0007669"/>
    <property type="project" value="UniProtKB-KW"/>
</dbReference>
<dbReference type="SUPFAM" id="SSF51905">
    <property type="entry name" value="FAD/NAD(P)-binding domain"/>
    <property type="match status" value="1"/>
</dbReference>
<sequence length="411" mass="43602">MTDAARVIIAGAGIGGLTAALALAKVGIAAIVLERRTALNEAGAGIQLSPNASGILFGLGLGPALMRHAVEPARLTVHDLARGRRLAEAPLGAGMRERFGAPYLAIARSDLHTILLDAVRSRTDTRLLVGRTALGAVSRDDSVQVAIETAGGQRDTLGGALLIAADGVGSRLRSTVEPGARPRLHGYHAWRTTISAEAVPEGVPRKETGLWLGRGCHLVHYPVAAGRQMNIVAVQRAAEPVSGWTEAGDSRQLNRAFLRAAAPIRALVAQAADWRIWSLQDLSPLRRWHAGRIVLLGDAAHPVLPFLAQGGALAIEDAAVLAQCLASLPSTTTALDAALAFYTEARRERATRVQRAAQLNGRVYHLPAPLSIGRNLMMARLGGRLIDRYDWLYGWTPAELGDPSEHRIAAA</sequence>
<comment type="cofactor">
    <cofactor evidence="1">
        <name>FAD</name>
        <dbReference type="ChEBI" id="CHEBI:57692"/>
    </cofactor>
</comment>
<evidence type="ECO:0000313" key="8">
    <source>
        <dbReference type="Proteomes" id="UP000637002"/>
    </source>
</evidence>
<gene>
    <name evidence="7" type="primary">nah</name>
    <name evidence="7" type="ORF">GCM10010994_48490</name>
</gene>
<dbReference type="PANTHER" id="PTHR13789:SF318">
    <property type="entry name" value="GERANYLGERANYL DIPHOSPHATE REDUCTASE"/>
    <property type="match status" value="1"/>
</dbReference>
<comment type="caution">
    <text evidence="7">The sequence shown here is derived from an EMBL/GenBank/DDBJ whole genome shotgun (WGS) entry which is preliminary data.</text>
</comment>
<evidence type="ECO:0000256" key="1">
    <source>
        <dbReference type="ARBA" id="ARBA00001974"/>
    </source>
</evidence>
<evidence type="ECO:0000256" key="2">
    <source>
        <dbReference type="ARBA" id="ARBA00022630"/>
    </source>
</evidence>
<evidence type="ECO:0000256" key="3">
    <source>
        <dbReference type="ARBA" id="ARBA00022827"/>
    </source>
</evidence>
<keyword evidence="3" id="KW-0274">FAD</keyword>
<protein>
    <submittedName>
        <fullName evidence="7">Salicylate hydroxylase</fullName>
    </submittedName>
</protein>
<dbReference type="PRINTS" id="PR00420">
    <property type="entry name" value="RNGMNOXGNASE"/>
</dbReference>
<dbReference type="PANTHER" id="PTHR13789">
    <property type="entry name" value="MONOOXYGENASE"/>
    <property type="match status" value="1"/>
</dbReference>
<dbReference type="SUPFAM" id="SSF54373">
    <property type="entry name" value="FAD-linked reductases, C-terminal domain"/>
    <property type="match status" value="1"/>
</dbReference>